<comment type="caution">
    <text evidence="1">The sequence shown here is derived from an EMBL/GenBank/DDBJ whole genome shotgun (WGS) entry which is preliminary data.</text>
</comment>
<dbReference type="InterPro" id="IPR039421">
    <property type="entry name" value="Type_1_exporter"/>
</dbReference>
<keyword evidence="2" id="KW-1185">Reference proteome</keyword>
<evidence type="ECO:0000313" key="2">
    <source>
        <dbReference type="Proteomes" id="UP001057481"/>
    </source>
</evidence>
<name>A0ABT0VH48_9LACO</name>
<dbReference type="EMBL" id="JAGMVS010000053">
    <property type="protein sequence ID" value="MCM2437163.1"/>
    <property type="molecule type" value="Genomic_DNA"/>
</dbReference>
<dbReference type="Proteomes" id="UP001057481">
    <property type="component" value="Unassembled WGS sequence"/>
</dbReference>
<dbReference type="PANTHER" id="PTHR24222:SF76">
    <property type="entry name" value="MYCOBACTIN IMPORT ATP-BINDING_PERMEASE PROTEIN IRTB"/>
    <property type="match status" value="1"/>
</dbReference>
<dbReference type="PANTHER" id="PTHR24222">
    <property type="entry name" value="ABC TRANSPORTER B FAMILY"/>
    <property type="match status" value="1"/>
</dbReference>
<dbReference type="Gene3D" id="3.40.50.300">
    <property type="entry name" value="P-loop containing nucleotide triphosphate hydrolases"/>
    <property type="match status" value="1"/>
</dbReference>
<organism evidence="1 2">
    <name type="scientific">Periweissella beninensis</name>
    <dbReference type="NCBI Taxonomy" id="504936"/>
    <lineage>
        <taxon>Bacteria</taxon>
        <taxon>Bacillati</taxon>
        <taxon>Bacillota</taxon>
        <taxon>Bacilli</taxon>
        <taxon>Lactobacillales</taxon>
        <taxon>Lactobacillaceae</taxon>
        <taxon>Periweissella</taxon>
    </lineage>
</organism>
<dbReference type="SUPFAM" id="SSF52540">
    <property type="entry name" value="P-loop containing nucleoside triphosphate hydrolases"/>
    <property type="match status" value="1"/>
</dbReference>
<sequence>MQLTDKTIIFVAHRLTISQRVDRILTMQSGKIIEDGSHDTLLKAGGFYASLFNH</sequence>
<accession>A0ABT0VH48</accession>
<dbReference type="InterPro" id="IPR027417">
    <property type="entry name" value="P-loop_NTPase"/>
</dbReference>
<proteinExistence type="predicted"/>
<gene>
    <name evidence="1" type="ORF">KAK10_04430</name>
</gene>
<reference evidence="1" key="1">
    <citation type="submission" date="2021-04" db="EMBL/GenBank/DDBJ databases">
        <title>Taxonomic assessment of Weissella genus.</title>
        <authorList>
            <person name="Fanelli F."/>
            <person name="Chieffi D."/>
            <person name="Dell'Aquila A."/>
            <person name="Gyu-Sung C."/>
            <person name="Franz C.M.A.P."/>
            <person name="Fusco V."/>
        </authorList>
    </citation>
    <scope>NUCLEOTIDE SEQUENCE</scope>
    <source>
        <strain evidence="1">LMG 25373</strain>
    </source>
</reference>
<protein>
    <submittedName>
        <fullName evidence="1">Uncharacterized protein</fullName>
    </submittedName>
</protein>
<evidence type="ECO:0000313" key="1">
    <source>
        <dbReference type="EMBL" id="MCM2437163.1"/>
    </source>
</evidence>